<evidence type="ECO:0000313" key="5">
    <source>
        <dbReference type="EMBL" id="MDR4307112.1"/>
    </source>
</evidence>
<dbReference type="SUPFAM" id="SSF53756">
    <property type="entry name" value="UDP-Glycosyltransferase/glycogen phosphorylase"/>
    <property type="match status" value="1"/>
</dbReference>
<dbReference type="InterPro" id="IPR001503">
    <property type="entry name" value="Glyco_trans_10"/>
</dbReference>
<comment type="caution">
    <text evidence="5">The sequence shown here is derived from an EMBL/GenBank/DDBJ whole genome shotgun (WGS) entry which is preliminary data.</text>
</comment>
<dbReference type="InterPro" id="IPR038577">
    <property type="entry name" value="GT10-like_C_sf"/>
</dbReference>
<dbReference type="PANTHER" id="PTHR11929:SF194">
    <property type="entry name" value="ALPHA-(1,3)-FUCOSYLTRANSFERASE 10"/>
    <property type="match status" value="1"/>
</dbReference>
<evidence type="ECO:0000256" key="3">
    <source>
        <dbReference type="ARBA" id="ARBA00022679"/>
    </source>
</evidence>
<dbReference type="Pfam" id="PF00852">
    <property type="entry name" value="Glyco_transf_10"/>
    <property type="match status" value="1"/>
</dbReference>
<dbReference type="PANTHER" id="PTHR11929">
    <property type="entry name" value="ALPHA- 1,3 -FUCOSYLTRANSFERASE"/>
    <property type="match status" value="1"/>
</dbReference>
<sequence>MDSTPFAEDGKLVELGVEIVDSPDEADCIVGRRKYLFKPDAVRPGKFHLLWTHEPFFDVTPTFMEFLHQKHFGRGCPLFIFNAHSGLIYTDNYYYGPTGQPLSLLRGEQDLNVGFSDKLITFVASFKKFDALVDGSSISLYATRQNLALELHQLGRLRLIGRGWPEGVSEGESRYVKGALDAKHAFLAHSNFTLAYENCISDYYVTEKIWQGIQGGCLPIYFANDTIYQAFPSHSFIDGSQFKTAEQLGEFVEAMPVHEYIRRVNVCREVYNYALARRFRGVSRRHSMLRLKRFLESMKPPALSIAENAAEAAVADSVD</sequence>
<reference evidence="5" key="1">
    <citation type="submission" date="2020-10" db="EMBL/GenBank/DDBJ databases">
        <authorList>
            <person name="Abbas A."/>
            <person name="Razzaq R."/>
            <person name="Waqas M."/>
            <person name="Abbas N."/>
            <person name="Nielsen T.K."/>
            <person name="Hansen L.H."/>
            <person name="Hussain S."/>
            <person name="Shahid M."/>
        </authorList>
    </citation>
    <scope>NUCLEOTIDE SEQUENCE</scope>
    <source>
        <strain evidence="5">S14</strain>
    </source>
</reference>
<comment type="similarity">
    <text evidence="1">Belongs to the glycosyltransferase 10 family.</text>
</comment>
<dbReference type="EMBL" id="JADBEO010000020">
    <property type="protein sequence ID" value="MDR4307112.1"/>
    <property type="molecule type" value="Genomic_DNA"/>
</dbReference>
<evidence type="ECO:0000259" key="4">
    <source>
        <dbReference type="Pfam" id="PF00852"/>
    </source>
</evidence>
<feature type="domain" description="Fucosyltransferase C-terminal" evidence="4">
    <location>
        <begin position="144"/>
        <end position="255"/>
    </location>
</feature>
<evidence type="ECO:0000313" key="6">
    <source>
        <dbReference type="Proteomes" id="UP001181622"/>
    </source>
</evidence>
<name>A0ABU1DG78_9HYPH</name>
<gene>
    <name evidence="5" type="ORF">IHQ68_10825</name>
</gene>
<organism evidence="5 6">
    <name type="scientific">Chelatococcus sambhunathii</name>
    <dbReference type="NCBI Taxonomy" id="363953"/>
    <lineage>
        <taxon>Bacteria</taxon>
        <taxon>Pseudomonadati</taxon>
        <taxon>Pseudomonadota</taxon>
        <taxon>Alphaproteobacteria</taxon>
        <taxon>Hyphomicrobiales</taxon>
        <taxon>Chelatococcaceae</taxon>
        <taxon>Chelatococcus</taxon>
    </lineage>
</organism>
<accession>A0ABU1DG78</accession>
<evidence type="ECO:0000256" key="1">
    <source>
        <dbReference type="ARBA" id="ARBA00008919"/>
    </source>
</evidence>
<dbReference type="Proteomes" id="UP001181622">
    <property type="component" value="Unassembled WGS sequence"/>
</dbReference>
<keyword evidence="2" id="KW-0328">Glycosyltransferase</keyword>
<dbReference type="Gene3D" id="3.40.50.11660">
    <property type="entry name" value="Glycosyl transferase family 10, C-terminal domain"/>
    <property type="match status" value="1"/>
</dbReference>
<keyword evidence="6" id="KW-1185">Reference proteome</keyword>
<dbReference type="RefSeq" id="WP_309391638.1">
    <property type="nucleotide sequence ID" value="NZ_JADBEO010000020.1"/>
</dbReference>
<dbReference type="InterPro" id="IPR055270">
    <property type="entry name" value="Glyco_tran_10_C"/>
</dbReference>
<protein>
    <recommendedName>
        <fullName evidence="4">Fucosyltransferase C-terminal domain-containing protein</fullName>
    </recommendedName>
</protein>
<evidence type="ECO:0000256" key="2">
    <source>
        <dbReference type="ARBA" id="ARBA00022676"/>
    </source>
</evidence>
<keyword evidence="3" id="KW-0808">Transferase</keyword>
<proteinExistence type="inferred from homology"/>